<dbReference type="PANTHER" id="PTHR30561:SF0">
    <property type="entry name" value="GUANIDINIUM EXPORTER"/>
    <property type="match status" value="1"/>
</dbReference>
<dbReference type="EMBL" id="CABPRZ010000013">
    <property type="protein sequence ID" value="VVE24944.1"/>
    <property type="molecule type" value="Genomic_DNA"/>
</dbReference>
<feature type="transmembrane region" description="Helical" evidence="10">
    <location>
        <begin position="92"/>
        <end position="113"/>
    </location>
</feature>
<evidence type="ECO:0000256" key="8">
    <source>
        <dbReference type="ARBA" id="ARBA00039168"/>
    </source>
</evidence>
<evidence type="ECO:0000256" key="3">
    <source>
        <dbReference type="ARBA" id="ARBA00022475"/>
    </source>
</evidence>
<keyword evidence="2" id="KW-0813">Transport</keyword>
<dbReference type="FunFam" id="1.10.3730.20:FF:000001">
    <property type="entry name" value="Quaternary ammonium compound resistance transporter SugE"/>
    <property type="match status" value="1"/>
</dbReference>
<dbReference type="NCBIfam" id="NF008512">
    <property type="entry name" value="PRK11431.1"/>
    <property type="match status" value="1"/>
</dbReference>
<comment type="subcellular location">
    <subcellularLocation>
        <location evidence="1 9">Cell membrane</location>
        <topology evidence="1 9">Multi-pass membrane protein</topology>
    </subcellularLocation>
</comment>
<dbReference type="SUPFAM" id="SSF103481">
    <property type="entry name" value="Multidrug resistance efflux transporter EmrE"/>
    <property type="match status" value="1"/>
</dbReference>
<evidence type="ECO:0000256" key="2">
    <source>
        <dbReference type="ARBA" id="ARBA00022448"/>
    </source>
</evidence>
<evidence type="ECO:0000256" key="4">
    <source>
        <dbReference type="ARBA" id="ARBA00022692"/>
    </source>
</evidence>
<keyword evidence="3" id="KW-1003">Cell membrane</keyword>
<dbReference type="Pfam" id="PF00893">
    <property type="entry name" value="Multi_Drug_Res"/>
    <property type="match status" value="1"/>
</dbReference>
<dbReference type="GO" id="GO:0022857">
    <property type="term" value="F:transmembrane transporter activity"/>
    <property type="evidence" value="ECO:0007669"/>
    <property type="project" value="InterPro"/>
</dbReference>
<sequence>MPGPSNPTVVCKIFVTLVNLSRQYDGDTFAVAVFLLTRYGTTCSALPSAGTTPTSTSKSLMPWILLVFAGLLEVAWAVGLKYTHGFTRLWPSAFTLASMIGSVWLLALAVRALPLGTAYAIWTGIGAVGAFVLGIFLFGESASAARIASVTLILAGLVGLKLSAV</sequence>
<evidence type="ECO:0000256" key="1">
    <source>
        <dbReference type="ARBA" id="ARBA00004651"/>
    </source>
</evidence>
<evidence type="ECO:0000256" key="6">
    <source>
        <dbReference type="ARBA" id="ARBA00023136"/>
    </source>
</evidence>
<reference evidence="11 12" key="1">
    <citation type="submission" date="2019-08" db="EMBL/GenBank/DDBJ databases">
        <authorList>
            <person name="Peeters C."/>
        </authorList>
    </citation>
    <scope>NUCLEOTIDE SEQUENCE [LARGE SCALE GENOMIC DNA]</scope>
    <source>
        <strain evidence="11 12">LMG 30175</strain>
    </source>
</reference>
<evidence type="ECO:0000256" key="9">
    <source>
        <dbReference type="RuleBase" id="RU003942"/>
    </source>
</evidence>
<dbReference type="GO" id="GO:1990961">
    <property type="term" value="P:xenobiotic detoxification by transmembrane export across the plasma membrane"/>
    <property type="evidence" value="ECO:0007669"/>
    <property type="project" value="UniProtKB-ARBA"/>
</dbReference>
<feature type="transmembrane region" description="Helical" evidence="10">
    <location>
        <begin position="119"/>
        <end position="138"/>
    </location>
</feature>
<organism evidence="11 12">
    <name type="scientific">Pandoraea terrae</name>
    <dbReference type="NCBI Taxonomy" id="1537710"/>
    <lineage>
        <taxon>Bacteria</taxon>
        <taxon>Pseudomonadati</taxon>
        <taxon>Pseudomonadota</taxon>
        <taxon>Betaproteobacteria</taxon>
        <taxon>Burkholderiales</taxon>
        <taxon>Burkholderiaceae</taxon>
        <taxon>Pandoraea</taxon>
    </lineage>
</organism>
<dbReference type="InterPro" id="IPR037185">
    <property type="entry name" value="EmrE-like"/>
</dbReference>
<feature type="transmembrane region" description="Helical" evidence="10">
    <location>
        <begin position="60"/>
        <end position="80"/>
    </location>
</feature>
<comment type="similarity">
    <text evidence="7">Belongs to the drug/metabolite transporter (DMT) superfamily. Small multidrug resistance (SMR) (TC 2.A.7.1) family. Gdx/SugE subfamily.</text>
</comment>
<dbReference type="Proteomes" id="UP000414233">
    <property type="component" value="Unassembled WGS sequence"/>
</dbReference>
<keyword evidence="6 10" id="KW-0472">Membrane</keyword>
<evidence type="ECO:0000256" key="5">
    <source>
        <dbReference type="ARBA" id="ARBA00022989"/>
    </source>
</evidence>
<dbReference type="PANTHER" id="PTHR30561">
    <property type="entry name" value="SMR FAMILY PROTON-DEPENDENT DRUG EFFLUX TRANSPORTER SUGE"/>
    <property type="match status" value="1"/>
</dbReference>
<keyword evidence="5 10" id="KW-1133">Transmembrane helix</keyword>
<dbReference type="Gene3D" id="1.10.3730.20">
    <property type="match status" value="1"/>
</dbReference>
<evidence type="ECO:0000256" key="10">
    <source>
        <dbReference type="SAM" id="Phobius"/>
    </source>
</evidence>
<name>A0A5E4WMW3_9BURK</name>
<gene>
    <name evidence="11" type="ORF">PTE30175_03253</name>
</gene>
<dbReference type="AlphaFoldDB" id="A0A5E4WMW3"/>
<keyword evidence="4 9" id="KW-0812">Transmembrane</keyword>
<dbReference type="InterPro" id="IPR045324">
    <property type="entry name" value="Small_multidrug_res"/>
</dbReference>
<evidence type="ECO:0000313" key="12">
    <source>
        <dbReference type="Proteomes" id="UP000414233"/>
    </source>
</evidence>
<dbReference type="GO" id="GO:0005886">
    <property type="term" value="C:plasma membrane"/>
    <property type="evidence" value="ECO:0007669"/>
    <property type="project" value="UniProtKB-SubCell"/>
</dbReference>
<proteinExistence type="inferred from homology"/>
<protein>
    <recommendedName>
        <fullName evidence="8">Guanidinium exporter</fullName>
    </recommendedName>
</protein>
<evidence type="ECO:0000256" key="7">
    <source>
        <dbReference type="ARBA" id="ARBA00038151"/>
    </source>
</evidence>
<dbReference type="InterPro" id="IPR000390">
    <property type="entry name" value="Small_drug/metabolite_transptr"/>
</dbReference>
<evidence type="ECO:0000313" key="11">
    <source>
        <dbReference type="EMBL" id="VVE24944.1"/>
    </source>
</evidence>
<keyword evidence="12" id="KW-1185">Reference proteome</keyword>
<accession>A0A5E4WMW3</accession>